<dbReference type="InterPro" id="IPR003805">
    <property type="entry name" value="CobS"/>
</dbReference>
<evidence type="ECO:0000256" key="6">
    <source>
        <dbReference type="ARBA" id="ARBA00015850"/>
    </source>
</evidence>
<feature type="transmembrane region" description="Helical" evidence="19">
    <location>
        <begin position="40"/>
        <end position="58"/>
    </location>
</feature>
<dbReference type="Proteomes" id="UP000028302">
    <property type="component" value="Unassembled WGS sequence"/>
</dbReference>
<keyword evidence="7 19" id="KW-1003">Cell membrane</keyword>
<keyword evidence="13 19" id="KW-0472">Membrane</keyword>
<evidence type="ECO:0000256" key="4">
    <source>
        <dbReference type="ARBA" id="ARBA00010561"/>
    </source>
</evidence>
<dbReference type="RefSeq" id="WP_037339912.1">
    <property type="nucleotide sequence ID" value="NZ_APNK01000029.1"/>
</dbReference>
<evidence type="ECO:0000256" key="8">
    <source>
        <dbReference type="ARBA" id="ARBA00022573"/>
    </source>
</evidence>
<evidence type="ECO:0000256" key="18">
    <source>
        <dbReference type="ARBA" id="ARBA00049504"/>
    </source>
</evidence>
<dbReference type="AlphaFoldDB" id="A0A084IIC1"/>
<keyword evidence="8 19" id="KW-0169">Cobalamin biosynthesis</keyword>
<dbReference type="STRING" id="1304275.C41B8_14845"/>
<dbReference type="EMBL" id="APNK01000029">
    <property type="protein sequence ID" value="KEZ76455.1"/>
    <property type="molecule type" value="Genomic_DNA"/>
</dbReference>
<keyword evidence="21" id="KW-1185">Reference proteome</keyword>
<feature type="transmembrane region" description="Helical" evidence="19">
    <location>
        <begin position="65"/>
        <end position="83"/>
    </location>
</feature>
<evidence type="ECO:0000256" key="19">
    <source>
        <dbReference type="HAMAP-Rule" id="MF_00719"/>
    </source>
</evidence>
<feature type="transmembrane region" description="Helical" evidence="19">
    <location>
        <begin position="141"/>
        <end position="165"/>
    </location>
</feature>
<evidence type="ECO:0000256" key="2">
    <source>
        <dbReference type="ARBA" id="ARBA00004651"/>
    </source>
</evidence>
<evidence type="ECO:0000313" key="20">
    <source>
        <dbReference type="EMBL" id="KEZ76455.1"/>
    </source>
</evidence>
<keyword evidence="10 19" id="KW-0812">Transmembrane</keyword>
<dbReference type="GO" id="GO:0051073">
    <property type="term" value="F:adenosylcobinamide-GDP ribazoletransferase activity"/>
    <property type="evidence" value="ECO:0007669"/>
    <property type="project" value="UniProtKB-UniRule"/>
</dbReference>
<dbReference type="UniPathway" id="UPA00148">
    <property type="reaction ID" value="UER00238"/>
</dbReference>
<evidence type="ECO:0000256" key="5">
    <source>
        <dbReference type="ARBA" id="ARBA00013200"/>
    </source>
</evidence>
<evidence type="ECO:0000313" key="21">
    <source>
        <dbReference type="Proteomes" id="UP000028302"/>
    </source>
</evidence>
<comment type="caution">
    <text evidence="20">The sequence shown here is derived from an EMBL/GenBank/DDBJ whole genome shotgun (WGS) entry which is preliminary data.</text>
</comment>
<dbReference type="GO" id="GO:0005886">
    <property type="term" value="C:plasma membrane"/>
    <property type="evidence" value="ECO:0007669"/>
    <property type="project" value="UniProtKB-SubCell"/>
</dbReference>
<evidence type="ECO:0000256" key="10">
    <source>
        <dbReference type="ARBA" id="ARBA00022692"/>
    </source>
</evidence>
<dbReference type="GO" id="GO:0008818">
    <property type="term" value="F:cobalamin 5'-phosphate synthase activity"/>
    <property type="evidence" value="ECO:0007669"/>
    <property type="project" value="UniProtKB-UniRule"/>
</dbReference>
<evidence type="ECO:0000256" key="11">
    <source>
        <dbReference type="ARBA" id="ARBA00022842"/>
    </source>
</evidence>
<evidence type="ECO:0000256" key="7">
    <source>
        <dbReference type="ARBA" id="ARBA00022475"/>
    </source>
</evidence>
<dbReference type="PANTHER" id="PTHR34148">
    <property type="entry name" value="ADENOSYLCOBINAMIDE-GDP RIBAZOLETRANSFERASE"/>
    <property type="match status" value="1"/>
</dbReference>
<organism evidence="20 21">
    <name type="scientific">Salinisphaera hydrothermalis (strain C41B8)</name>
    <dbReference type="NCBI Taxonomy" id="1304275"/>
    <lineage>
        <taxon>Bacteria</taxon>
        <taxon>Pseudomonadati</taxon>
        <taxon>Pseudomonadota</taxon>
        <taxon>Gammaproteobacteria</taxon>
        <taxon>Salinisphaerales</taxon>
        <taxon>Salinisphaeraceae</taxon>
        <taxon>Salinisphaera</taxon>
    </lineage>
</organism>
<keyword evidence="12 19" id="KW-1133">Transmembrane helix</keyword>
<comment type="subcellular location">
    <subcellularLocation>
        <location evidence="2 19">Cell membrane</location>
        <topology evidence="2 19">Multi-pass membrane protein</topology>
    </subcellularLocation>
</comment>
<dbReference type="PATRIC" id="fig|1304275.5.peg.3033"/>
<dbReference type="GO" id="GO:0009236">
    <property type="term" value="P:cobalamin biosynthetic process"/>
    <property type="evidence" value="ECO:0007669"/>
    <property type="project" value="UniProtKB-UniRule"/>
</dbReference>
<dbReference type="NCBIfam" id="TIGR00317">
    <property type="entry name" value="cobS"/>
    <property type="match status" value="1"/>
</dbReference>
<accession>A0A084IIC1</accession>
<evidence type="ECO:0000256" key="9">
    <source>
        <dbReference type="ARBA" id="ARBA00022679"/>
    </source>
</evidence>
<comment type="cofactor">
    <cofactor evidence="1 19">
        <name>Mg(2+)</name>
        <dbReference type="ChEBI" id="CHEBI:18420"/>
    </cofactor>
</comment>
<evidence type="ECO:0000256" key="1">
    <source>
        <dbReference type="ARBA" id="ARBA00001946"/>
    </source>
</evidence>
<dbReference type="OrthoDB" id="9794626at2"/>
<comment type="pathway">
    <text evidence="3 19">Cofactor biosynthesis; adenosylcobalamin biosynthesis; adenosylcobalamin from cob(II)yrinate a,c-diamide: step 7/7.</text>
</comment>
<dbReference type="eggNOG" id="COG0368">
    <property type="taxonomic scope" value="Bacteria"/>
</dbReference>
<name>A0A084IIC1_SALHC</name>
<sequence length="256" mass="26860">MRRITTPLLLALSLLTTLPVGHRLPVRIRAVDQGRSVICYPLVGLIIGVVLVVAEALFRGATPLLAAALLLTVWVAVTGALHLDGLADCVDAGFVGHRDATRILTVMKDPAAGPVAVVAIAIVLLLKFTALATLLAHGGALVGLLLVVPMLARAATAVLMATTAYRREQGIARDQAATRPRVAIALVSLAVVIAAGLALPLRLAVLLVLLTAVIVWVWRRVWQMRIGGYTGDVAGALIELVETAALVAAAWPPLWH</sequence>
<evidence type="ECO:0000256" key="14">
    <source>
        <dbReference type="ARBA" id="ARBA00025228"/>
    </source>
</evidence>
<feature type="transmembrane region" description="Helical" evidence="19">
    <location>
        <begin position="111"/>
        <end position="134"/>
    </location>
</feature>
<dbReference type="Pfam" id="PF02654">
    <property type="entry name" value="CobS"/>
    <property type="match status" value="1"/>
</dbReference>
<dbReference type="HAMAP" id="MF_00719">
    <property type="entry name" value="CobS"/>
    <property type="match status" value="1"/>
</dbReference>
<evidence type="ECO:0000256" key="16">
    <source>
        <dbReference type="ARBA" id="ARBA00032853"/>
    </source>
</evidence>
<evidence type="ECO:0000256" key="15">
    <source>
        <dbReference type="ARBA" id="ARBA00032605"/>
    </source>
</evidence>
<dbReference type="PANTHER" id="PTHR34148:SF1">
    <property type="entry name" value="ADENOSYLCOBINAMIDE-GDP RIBAZOLETRANSFERASE"/>
    <property type="match status" value="1"/>
</dbReference>
<protein>
    <recommendedName>
        <fullName evidence="6 19">Adenosylcobinamide-GDP ribazoletransferase</fullName>
        <ecNumber evidence="5 19">2.7.8.26</ecNumber>
    </recommendedName>
    <alternativeName>
        <fullName evidence="16 19">Cobalamin synthase</fullName>
    </alternativeName>
    <alternativeName>
        <fullName evidence="15 19">Cobalamin-5'-phosphate synthase</fullName>
    </alternativeName>
</protein>
<comment type="function">
    <text evidence="14 19">Joins adenosylcobinamide-GDP and alpha-ribazole to generate adenosylcobalamin (Ado-cobalamin). Also synthesizes adenosylcobalamin 5'-phosphate from adenosylcobinamide-GDP and alpha-ribazole 5'-phosphate.</text>
</comment>
<dbReference type="EC" id="2.7.8.26" evidence="5 19"/>
<keyword evidence="9 19" id="KW-0808">Transferase</keyword>
<evidence type="ECO:0000256" key="13">
    <source>
        <dbReference type="ARBA" id="ARBA00023136"/>
    </source>
</evidence>
<keyword evidence="11 19" id="KW-0460">Magnesium</keyword>
<comment type="similarity">
    <text evidence="4 19">Belongs to the CobS family.</text>
</comment>
<comment type="catalytic activity">
    <reaction evidence="18 19">
        <text>alpha-ribazole 5'-phosphate + adenosylcob(III)inamide-GDP = adenosylcob(III)alamin 5'-phosphate + GMP + H(+)</text>
        <dbReference type="Rhea" id="RHEA:23560"/>
        <dbReference type="ChEBI" id="CHEBI:15378"/>
        <dbReference type="ChEBI" id="CHEBI:57918"/>
        <dbReference type="ChEBI" id="CHEBI:58115"/>
        <dbReference type="ChEBI" id="CHEBI:60487"/>
        <dbReference type="ChEBI" id="CHEBI:60493"/>
        <dbReference type="EC" id="2.7.8.26"/>
    </reaction>
</comment>
<comment type="catalytic activity">
    <reaction evidence="17 19">
        <text>alpha-ribazole + adenosylcob(III)inamide-GDP = adenosylcob(III)alamin + GMP + H(+)</text>
        <dbReference type="Rhea" id="RHEA:16049"/>
        <dbReference type="ChEBI" id="CHEBI:10329"/>
        <dbReference type="ChEBI" id="CHEBI:15378"/>
        <dbReference type="ChEBI" id="CHEBI:18408"/>
        <dbReference type="ChEBI" id="CHEBI:58115"/>
        <dbReference type="ChEBI" id="CHEBI:60487"/>
        <dbReference type="EC" id="2.7.8.26"/>
    </reaction>
</comment>
<gene>
    <name evidence="19" type="primary">cobS</name>
    <name evidence="20" type="ORF">C41B8_14845</name>
</gene>
<proteinExistence type="inferred from homology"/>
<feature type="transmembrane region" description="Helical" evidence="19">
    <location>
        <begin position="185"/>
        <end position="218"/>
    </location>
</feature>
<evidence type="ECO:0000256" key="12">
    <source>
        <dbReference type="ARBA" id="ARBA00022989"/>
    </source>
</evidence>
<reference evidence="20 21" key="1">
    <citation type="submission" date="2013-03" db="EMBL/GenBank/DDBJ databases">
        <title>Salinisphaera hydrothermalis C41B8 Genome Sequencing.</title>
        <authorList>
            <person name="Li C."/>
            <person name="Lai Q."/>
            <person name="Shao Z."/>
        </authorList>
    </citation>
    <scope>NUCLEOTIDE SEQUENCE [LARGE SCALE GENOMIC DNA]</scope>
    <source>
        <strain evidence="20 21">C41B8</strain>
    </source>
</reference>
<evidence type="ECO:0000256" key="3">
    <source>
        <dbReference type="ARBA" id="ARBA00004663"/>
    </source>
</evidence>
<evidence type="ECO:0000256" key="17">
    <source>
        <dbReference type="ARBA" id="ARBA00048623"/>
    </source>
</evidence>